<gene>
    <name evidence="3" type="ORF">HOC_07967</name>
</gene>
<feature type="domain" description="GIY-YIG" evidence="2">
    <location>
        <begin position="8"/>
        <end position="85"/>
    </location>
</feature>
<dbReference type="SUPFAM" id="SSF82771">
    <property type="entry name" value="GIY-YIG endonuclease"/>
    <property type="match status" value="1"/>
</dbReference>
<accession>A0A059G8H7</accession>
<keyword evidence="4" id="KW-1185">Reference proteome</keyword>
<evidence type="ECO:0000313" key="3">
    <source>
        <dbReference type="EMBL" id="KDA02865.1"/>
    </source>
</evidence>
<dbReference type="CDD" id="cd10448">
    <property type="entry name" value="GIY-YIG_unchar_3"/>
    <property type="match status" value="1"/>
</dbReference>
<dbReference type="PATRIC" id="fig|1280953.3.peg.1608"/>
<dbReference type="AlphaFoldDB" id="A0A059G8H7"/>
<dbReference type="Gene3D" id="3.40.1440.10">
    <property type="entry name" value="GIY-YIG endonuclease"/>
    <property type="match status" value="1"/>
</dbReference>
<evidence type="ECO:0000256" key="1">
    <source>
        <dbReference type="ARBA" id="ARBA00007435"/>
    </source>
</evidence>
<proteinExistence type="inferred from homology"/>
<evidence type="ECO:0000313" key="4">
    <source>
        <dbReference type="Proteomes" id="UP000024942"/>
    </source>
</evidence>
<dbReference type="PANTHER" id="PTHR34477">
    <property type="entry name" value="UPF0213 PROTEIN YHBQ"/>
    <property type="match status" value="1"/>
</dbReference>
<sequence length="122" mass="14517">MFTYCSFMAFYVYMLASQRNGTLYIGQTDDLIRRVWQHRNKVLRGFTSKYDCHMLVWFADFPDRDSARSRERQMKAWKRKWKLDLIEANNPRWADLYEDLVSYVPVSPANAGAQSCKSELRS</sequence>
<comment type="caution">
    <text evidence="3">The sequence shown here is derived from an EMBL/GenBank/DDBJ whole genome shotgun (WGS) entry which is preliminary data.</text>
</comment>
<protein>
    <submittedName>
        <fullName evidence="3">Excinuclease ABC subunit C</fullName>
    </submittedName>
</protein>
<reference evidence="3 4" key="1">
    <citation type="journal article" date="2014" name="Antonie Van Leeuwenhoek">
        <title>Hyphomonas beringensis sp. nov. and Hyphomonas chukchiensis sp. nov., isolated from surface seawater of the Bering Sea and Chukchi Sea.</title>
        <authorList>
            <person name="Li C."/>
            <person name="Lai Q."/>
            <person name="Li G."/>
            <person name="Dong C."/>
            <person name="Wang J."/>
            <person name="Liao Y."/>
            <person name="Shao Z."/>
        </authorList>
    </citation>
    <scope>NUCLEOTIDE SEQUENCE [LARGE SCALE GENOMIC DNA]</scope>
    <source>
        <strain evidence="3 4">SCH89</strain>
    </source>
</reference>
<dbReference type="Proteomes" id="UP000024942">
    <property type="component" value="Unassembled WGS sequence"/>
</dbReference>
<dbReference type="EMBL" id="ARYL01000010">
    <property type="protein sequence ID" value="KDA02865.1"/>
    <property type="molecule type" value="Genomic_DNA"/>
</dbReference>
<dbReference type="eggNOG" id="COG2827">
    <property type="taxonomic scope" value="Bacteria"/>
</dbReference>
<comment type="similarity">
    <text evidence="1">Belongs to the UPF0213 family.</text>
</comment>
<organism evidence="3 4">
    <name type="scientific">Hyphomonas oceanitis SCH89</name>
    <dbReference type="NCBI Taxonomy" id="1280953"/>
    <lineage>
        <taxon>Bacteria</taxon>
        <taxon>Pseudomonadati</taxon>
        <taxon>Pseudomonadota</taxon>
        <taxon>Alphaproteobacteria</taxon>
        <taxon>Hyphomonadales</taxon>
        <taxon>Hyphomonadaceae</taxon>
        <taxon>Hyphomonas</taxon>
    </lineage>
</organism>
<name>A0A059G8H7_9PROT</name>
<dbReference type="InterPro" id="IPR050190">
    <property type="entry name" value="UPF0213_domain"/>
</dbReference>
<dbReference type="PANTHER" id="PTHR34477:SF5">
    <property type="entry name" value="BSL5627 PROTEIN"/>
    <property type="match status" value="1"/>
</dbReference>
<dbReference type="PROSITE" id="PS50164">
    <property type="entry name" value="GIY_YIG"/>
    <property type="match status" value="1"/>
</dbReference>
<dbReference type="InterPro" id="IPR000305">
    <property type="entry name" value="GIY-YIG_endonuc"/>
</dbReference>
<dbReference type="Pfam" id="PF01541">
    <property type="entry name" value="GIY-YIG"/>
    <property type="match status" value="1"/>
</dbReference>
<dbReference type="InterPro" id="IPR035901">
    <property type="entry name" value="GIY-YIG_endonuc_sf"/>
</dbReference>
<evidence type="ECO:0000259" key="2">
    <source>
        <dbReference type="PROSITE" id="PS50164"/>
    </source>
</evidence>